<dbReference type="PANTHER" id="PTHR30050">
    <property type="entry name" value="CHROMOSOMAL REPLICATION INITIATOR PROTEIN DNAA"/>
    <property type="match status" value="1"/>
</dbReference>
<keyword evidence="7 8" id="KW-0238">DNA-binding</keyword>
<organism evidence="15 16">
    <name type="scientific">Lentilactobacillus diolivorans DSM 14421</name>
    <dbReference type="NCBI Taxonomy" id="1423739"/>
    <lineage>
        <taxon>Bacteria</taxon>
        <taxon>Bacillati</taxon>
        <taxon>Bacillota</taxon>
        <taxon>Bacilli</taxon>
        <taxon>Lactobacillales</taxon>
        <taxon>Lactobacillaceae</taxon>
        <taxon>Lentilactobacillus</taxon>
    </lineage>
</organism>
<dbReference type="RefSeq" id="WP_057863620.1">
    <property type="nucleotide sequence ID" value="NZ_AZEY01000007.1"/>
</dbReference>
<comment type="subunit">
    <text evidence="8">Oligomerizes as a right-handed, spiral filament on DNA at oriC.</text>
</comment>
<protein>
    <recommendedName>
        <fullName evidence="8 9">Chromosomal replication initiator protein DnaA</fullName>
    </recommendedName>
</protein>
<name>A0A0R1SJE1_9LACO</name>
<proteinExistence type="inferred from homology"/>
<comment type="similarity">
    <text evidence="1 8 11">Belongs to the DnaA family.</text>
</comment>
<dbReference type="GO" id="GO:0006270">
    <property type="term" value="P:DNA replication initiation"/>
    <property type="evidence" value="ECO:0007669"/>
    <property type="project" value="UniProtKB-UniRule"/>
</dbReference>
<evidence type="ECO:0000313" key="15">
    <source>
        <dbReference type="EMBL" id="KRL69526.1"/>
    </source>
</evidence>
<sequence length="451" mass="51660">MLDKDSLWQKLSEQFRENTTDLTYDTWIKPVTPISFDGSTLTLSLPSELHRDYWKEQLAPNLIEYAFVITKGNIEPKFILDSDVKKEETELESEPTDDANEPEPDEEFSFSKETHLNPNYTFDNFIIGKGNQMAHAAALIVSEEPGKLYNPLFFYGGVGLGKTHLMQAIGNKRLEDHPETNVKYVTSEAFTNDFINAIQTNRTEEFRREYRNVDILMVDDIQFFAQKEGTQEEFFHTFNDLYNNDKQIVLTSDRVPQEIPKLQERLVSRFAWGLPVDITPPDLETRIAILKNKAKLDNLVIPNDTLAYIAGQIDSNVRELEGALSRVQAYSKLKNEPITTDLVYEALRGLKLTKTSRELSIVDIQNKVASYFHVSITDLKGKKRMKSIVVPRQIAMYLSREMTNNSLPKIGKEFGGKDHTTVIHACDKISEIIKIDIDIRKEIADIKSELN</sequence>
<feature type="binding site" evidence="8">
    <location>
        <position position="159"/>
    </location>
    <ligand>
        <name>ATP</name>
        <dbReference type="ChEBI" id="CHEBI:30616"/>
    </ligand>
</feature>
<dbReference type="Gene3D" id="1.10.8.60">
    <property type="match status" value="1"/>
</dbReference>
<dbReference type="PANTHER" id="PTHR30050:SF2">
    <property type="entry name" value="CHROMOSOMAL REPLICATION INITIATOR PROTEIN DNAA"/>
    <property type="match status" value="1"/>
</dbReference>
<feature type="binding site" evidence="8">
    <location>
        <position position="162"/>
    </location>
    <ligand>
        <name>ATP</name>
        <dbReference type="ChEBI" id="CHEBI:30616"/>
    </ligand>
</feature>
<evidence type="ECO:0000256" key="1">
    <source>
        <dbReference type="ARBA" id="ARBA00006583"/>
    </source>
</evidence>
<evidence type="ECO:0000259" key="13">
    <source>
        <dbReference type="SMART" id="SM00382"/>
    </source>
</evidence>
<evidence type="ECO:0000256" key="10">
    <source>
        <dbReference type="RuleBase" id="RU000577"/>
    </source>
</evidence>
<dbReference type="GO" id="GO:0005737">
    <property type="term" value="C:cytoplasm"/>
    <property type="evidence" value="ECO:0007669"/>
    <property type="project" value="UniProtKB-SubCell"/>
</dbReference>
<dbReference type="NCBIfam" id="TIGR00362">
    <property type="entry name" value="DnaA"/>
    <property type="match status" value="1"/>
</dbReference>
<evidence type="ECO:0000256" key="6">
    <source>
        <dbReference type="ARBA" id="ARBA00023121"/>
    </source>
</evidence>
<dbReference type="Gene3D" id="1.10.1750.10">
    <property type="match status" value="1"/>
</dbReference>
<dbReference type="EMBL" id="AZEY01000007">
    <property type="protein sequence ID" value="KRL69526.1"/>
    <property type="molecule type" value="Genomic_DNA"/>
</dbReference>
<dbReference type="HAMAP" id="MF_00377">
    <property type="entry name" value="DnaA_bact"/>
    <property type="match status" value="1"/>
</dbReference>
<feature type="region of interest" description="Domain IV, binds dsDNA" evidence="8">
    <location>
        <begin position="332"/>
        <end position="451"/>
    </location>
</feature>
<feature type="domain" description="AAA+ ATPase" evidence="13">
    <location>
        <begin position="148"/>
        <end position="279"/>
    </location>
</feature>
<dbReference type="SMART" id="SM00760">
    <property type="entry name" value="Bac_DnaA_C"/>
    <property type="match status" value="1"/>
</dbReference>
<evidence type="ECO:0000313" key="16">
    <source>
        <dbReference type="Proteomes" id="UP000052013"/>
    </source>
</evidence>
<dbReference type="GO" id="GO:0003688">
    <property type="term" value="F:DNA replication origin binding"/>
    <property type="evidence" value="ECO:0007669"/>
    <property type="project" value="UniProtKB-UniRule"/>
</dbReference>
<dbReference type="GO" id="GO:0005524">
    <property type="term" value="F:ATP binding"/>
    <property type="evidence" value="ECO:0007669"/>
    <property type="project" value="UniProtKB-UniRule"/>
</dbReference>
<dbReference type="FunFam" id="3.40.50.300:FF:000668">
    <property type="entry name" value="Chromosomal replication initiator protein DnaA"/>
    <property type="match status" value="1"/>
</dbReference>
<dbReference type="STRING" id="1423739.FC85_GL000406"/>
<evidence type="ECO:0000256" key="11">
    <source>
        <dbReference type="RuleBase" id="RU004227"/>
    </source>
</evidence>
<comment type="subcellular location">
    <subcellularLocation>
        <location evidence="8">Cytoplasm</location>
    </subcellularLocation>
</comment>
<feature type="binding site" evidence="8">
    <location>
        <position position="163"/>
    </location>
    <ligand>
        <name>ATP</name>
        <dbReference type="ChEBI" id="CHEBI:30616"/>
    </ligand>
</feature>
<dbReference type="InterPro" id="IPR013317">
    <property type="entry name" value="DnaA_dom"/>
</dbReference>
<dbReference type="InterPro" id="IPR038454">
    <property type="entry name" value="DnaA_N_sf"/>
</dbReference>
<dbReference type="PRINTS" id="PR00051">
    <property type="entry name" value="DNAA"/>
</dbReference>
<keyword evidence="6 8" id="KW-0446">Lipid-binding</keyword>
<reference evidence="15 16" key="1">
    <citation type="journal article" date="2015" name="Genome Announc.">
        <title>Expanding the biotechnology potential of lactobacilli through comparative genomics of 213 strains and associated genera.</title>
        <authorList>
            <person name="Sun Z."/>
            <person name="Harris H.M."/>
            <person name="McCann A."/>
            <person name="Guo C."/>
            <person name="Argimon S."/>
            <person name="Zhang W."/>
            <person name="Yang X."/>
            <person name="Jeffery I.B."/>
            <person name="Cooney J.C."/>
            <person name="Kagawa T.F."/>
            <person name="Liu W."/>
            <person name="Song Y."/>
            <person name="Salvetti E."/>
            <person name="Wrobel A."/>
            <person name="Rasinkangas P."/>
            <person name="Parkhill J."/>
            <person name="Rea M.C."/>
            <person name="O'Sullivan O."/>
            <person name="Ritari J."/>
            <person name="Douillard F.P."/>
            <person name="Paul Ross R."/>
            <person name="Yang R."/>
            <person name="Briner A.E."/>
            <person name="Felis G.E."/>
            <person name="de Vos W.M."/>
            <person name="Barrangou R."/>
            <person name="Klaenhammer T.R."/>
            <person name="Caufield P.W."/>
            <person name="Cui Y."/>
            <person name="Zhang H."/>
            <person name="O'Toole P.W."/>
        </authorList>
    </citation>
    <scope>NUCLEOTIDE SEQUENCE [LARGE SCALE GENOMIC DNA]</scope>
    <source>
        <strain evidence="15 16">DSM 14421</strain>
    </source>
</reference>
<dbReference type="Pfam" id="PF08299">
    <property type="entry name" value="Bac_DnaA_C"/>
    <property type="match status" value="1"/>
</dbReference>
<keyword evidence="4 8" id="KW-0547">Nucleotide-binding</keyword>
<comment type="caution">
    <text evidence="8">Lacks conserved residue(s) required for the propagation of feature annotation.</text>
</comment>
<comment type="domain">
    <text evidence="8">Domain I is involved in oligomerization and binding regulators, domain II is flexibile and of varying length in different bacteria, domain III forms the AAA+ region, while domain IV binds dsDNA.</text>
</comment>
<evidence type="ECO:0000256" key="5">
    <source>
        <dbReference type="ARBA" id="ARBA00022840"/>
    </source>
</evidence>
<evidence type="ECO:0000256" key="8">
    <source>
        <dbReference type="HAMAP-Rule" id="MF_00377"/>
    </source>
</evidence>
<dbReference type="SMART" id="SM00382">
    <property type="entry name" value="AAA"/>
    <property type="match status" value="1"/>
</dbReference>
<dbReference type="Gene3D" id="3.30.300.180">
    <property type="match status" value="1"/>
</dbReference>
<dbReference type="PATRIC" id="fig|1423739.3.peg.425"/>
<dbReference type="Pfam" id="PF00308">
    <property type="entry name" value="Bac_DnaA"/>
    <property type="match status" value="1"/>
</dbReference>
<dbReference type="FunFam" id="1.10.8.60:FF:000003">
    <property type="entry name" value="Chromosomal replication initiator protein DnaA"/>
    <property type="match status" value="1"/>
</dbReference>
<dbReference type="InterPro" id="IPR018312">
    <property type="entry name" value="Chromosome_initiator_DnaA_CS"/>
</dbReference>
<dbReference type="AlphaFoldDB" id="A0A0R1SJE1"/>
<keyword evidence="5 8" id="KW-0067">ATP-binding</keyword>
<feature type="region of interest" description="Domain I, interacts with DnaA modulators" evidence="8">
    <location>
        <begin position="1"/>
        <end position="90"/>
    </location>
</feature>
<feature type="binding site" evidence="8">
    <location>
        <position position="161"/>
    </location>
    <ligand>
        <name>ATP</name>
        <dbReference type="ChEBI" id="CHEBI:30616"/>
    </ligand>
</feature>
<gene>
    <name evidence="8" type="primary">dnaA</name>
    <name evidence="15" type="ORF">FC85_GL000406</name>
</gene>
<keyword evidence="3 8" id="KW-0235">DNA replication</keyword>
<dbReference type="GO" id="GO:0008289">
    <property type="term" value="F:lipid binding"/>
    <property type="evidence" value="ECO:0007669"/>
    <property type="project" value="UniProtKB-KW"/>
</dbReference>
<feature type="compositionally biased region" description="Acidic residues" evidence="12">
    <location>
        <begin position="89"/>
        <end position="108"/>
    </location>
</feature>
<dbReference type="Gene3D" id="3.40.50.300">
    <property type="entry name" value="P-loop containing nucleotide triphosphate hydrolases"/>
    <property type="match status" value="1"/>
</dbReference>
<evidence type="ECO:0000256" key="2">
    <source>
        <dbReference type="ARBA" id="ARBA00022490"/>
    </source>
</evidence>
<evidence type="ECO:0000256" key="12">
    <source>
        <dbReference type="SAM" id="MobiDB-lite"/>
    </source>
</evidence>
<dbReference type="Proteomes" id="UP000052013">
    <property type="component" value="Unassembled WGS sequence"/>
</dbReference>
<dbReference type="InterPro" id="IPR020591">
    <property type="entry name" value="Chromosome_initiator_DnaA-like"/>
</dbReference>
<dbReference type="Pfam" id="PF11638">
    <property type="entry name" value="DnaA_N"/>
    <property type="match status" value="1"/>
</dbReference>
<evidence type="ECO:0000259" key="14">
    <source>
        <dbReference type="SMART" id="SM00760"/>
    </source>
</evidence>
<comment type="caution">
    <text evidence="15">The sequence shown here is derived from an EMBL/GenBank/DDBJ whole genome shotgun (WGS) entry which is preliminary data.</text>
</comment>
<evidence type="ECO:0000256" key="9">
    <source>
        <dbReference type="NCBIfam" id="TIGR00362"/>
    </source>
</evidence>
<dbReference type="PROSITE" id="PS01008">
    <property type="entry name" value="DNAA"/>
    <property type="match status" value="1"/>
</dbReference>
<dbReference type="InterPro" id="IPR010921">
    <property type="entry name" value="Trp_repressor/repl_initiator"/>
</dbReference>
<dbReference type="GO" id="GO:0006275">
    <property type="term" value="P:regulation of DNA replication"/>
    <property type="evidence" value="ECO:0007669"/>
    <property type="project" value="UniProtKB-UniRule"/>
</dbReference>
<comment type="function">
    <text evidence="8 10">Plays an essential role in the initiation and regulation of chromosomal replication. ATP-DnaA binds to the origin of replication (oriC) to initiate formation of the DNA replication initiation complex once per cell cycle. Binds the DnaA box (a 9 base pair repeat at the origin) and separates the double-stranded (ds)DNA. Forms a right-handed helical filament on oriC DNA; dsDNA binds to the exterior of the filament while single-stranded (ss)DNA is stabiized in the filament's interior. The ATP-DnaA-oriC complex binds and stabilizes one strand of the AT-rich DNA unwinding element (DUE), permitting loading of DNA polymerase. After initiation quickly degrades to an ADP-DnaA complex that is not apt for DNA replication. Binds acidic phospholipids.</text>
</comment>
<dbReference type="InterPro" id="IPR001957">
    <property type="entry name" value="Chromosome_initiator_DnaA"/>
</dbReference>
<feature type="region of interest" description="Domain III, AAA+ region" evidence="8">
    <location>
        <begin position="115"/>
        <end position="331"/>
    </location>
</feature>
<feature type="region of interest" description="Disordered" evidence="12">
    <location>
        <begin position="85"/>
        <end position="113"/>
    </location>
</feature>
<dbReference type="CDD" id="cd06571">
    <property type="entry name" value="Bac_DnaA_C"/>
    <property type="match status" value="1"/>
</dbReference>
<accession>A0A0R1SJE1</accession>
<dbReference type="SUPFAM" id="SSF52540">
    <property type="entry name" value="P-loop containing nucleoside triphosphate hydrolases"/>
    <property type="match status" value="1"/>
</dbReference>
<dbReference type="InterPro" id="IPR027417">
    <property type="entry name" value="P-loop_NTPase"/>
</dbReference>
<evidence type="ECO:0000256" key="3">
    <source>
        <dbReference type="ARBA" id="ARBA00022705"/>
    </source>
</evidence>
<dbReference type="InterPro" id="IPR013159">
    <property type="entry name" value="DnaA_C"/>
</dbReference>
<dbReference type="CDD" id="cd00009">
    <property type="entry name" value="AAA"/>
    <property type="match status" value="1"/>
</dbReference>
<dbReference type="InterPro" id="IPR003593">
    <property type="entry name" value="AAA+_ATPase"/>
</dbReference>
<evidence type="ECO:0000256" key="4">
    <source>
        <dbReference type="ARBA" id="ARBA00022741"/>
    </source>
</evidence>
<feature type="domain" description="Chromosomal replication initiator DnaA C-terminal" evidence="14">
    <location>
        <begin position="360"/>
        <end position="429"/>
    </location>
</feature>
<dbReference type="InterPro" id="IPR024633">
    <property type="entry name" value="DnaA_N_dom"/>
</dbReference>
<keyword evidence="2 8" id="KW-0963">Cytoplasm</keyword>
<evidence type="ECO:0000256" key="7">
    <source>
        <dbReference type="ARBA" id="ARBA00023125"/>
    </source>
</evidence>
<dbReference type="GO" id="GO:0005886">
    <property type="term" value="C:plasma membrane"/>
    <property type="evidence" value="ECO:0007669"/>
    <property type="project" value="TreeGrafter"/>
</dbReference>
<dbReference type="SUPFAM" id="SSF48295">
    <property type="entry name" value="TrpR-like"/>
    <property type="match status" value="1"/>
</dbReference>